<name>A0A3R7P583_PENVA</name>
<dbReference type="EMBL" id="QCYY01001737">
    <property type="protein sequence ID" value="ROT75749.1"/>
    <property type="molecule type" value="Genomic_DNA"/>
</dbReference>
<reference evidence="2 3" key="2">
    <citation type="submission" date="2019-01" db="EMBL/GenBank/DDBJ databases">
        <title>The decoding of complex shrimp genome reveals the adaptation for benthos swimmer, frequently molting mechanism and breeding impact on genome.</title>
        <authorList>
            <person name="Sun Y."/>
            <person name="Gao Y."/>
            <person name="Yu Y."/>
        </authorList>
    </citation>
    <scope>NUCLEOTIDE SEQUENCE [LARGE SCALE GENOMIC DNA]</scope>
    <source>
        <tissue evidence="2">Muscle</tissue>
    </source>
</reference>
<feature type="signal peptide" evidence="1">
    <location>
        <begin position="1"/>
        <end position="27"/>
    </location>
</feature>
<gene>
    <name evidence="2" type="ORF">C7M84_005690</name>
</gene>
<comment type="caution">
    <text evidence="2">The sequence shown here is derived from an EMBL/GenBank/DDBJ whole genome shotgun (WGS) entry which is preliminary data.</text>
</comment>
<evidence type="ECO:0000313" key="3">
    <source>
        <dbReference type="Proteomes" id="UP000283509"/>
    </source>
</evidence>
<protein>
    <submittedName>
        <fullName evidence="2">Uncharacterized protein</fullName>
    </submittedName>
</protein>
<reference evidence="2 3" key="1">
    <citation type="submission" date="2018-04" db="EMBL/GenBank/DDBJ databases">
        <authorList>
            <person name="Zhang X."/>
            <person name="Yuan J."/>
            <person name="Li F."/>
            <person name="Xiang J."/>
        </authorList>
    </citation>
    <scope>NUCLEOTIDE SEQUENCE [LARGE SCALE GENOMIC DNA]</scope>
    <source>
        <tissue evidence="2">Muscle</tissue>
    </source>
</reference>
<organism evidence="2 3">
    <name type="scientific">Penaeus vannamei</name>
    <name type="common">Whiteleg shrimp</name>
    <name type="synonym">Litopenaeus vannamei</name>
    <dbReference type="NCBI Taxonomy" id="6689"/>
    <lineage>
        <taxon>Eukaryota</taxon>
        <taxon>Metazoa</taxon>
        <taxon>Ecdysozoa</taxon>
        <taxon>Arthropoda</taxon>
        <taxon>Crustacea</taxon>
        <taxon>Multicrustacea</taxon>
        <taxon>Malacostraca</taxon>
        <taxon>Eumalacostraca</taxon>
        <taxon>Eucarida</taxon>
        <taxon>Decapoda</taxon>
        <taxon>Dendrobranchiata</taxon>
        <taxon>Penaeoidea</taxon>
        <taxon>Penaeidae</taxon>
        <taxon>Penaeus</taxon>
    </lineage>
</organism>
<dbReference type="AlphaFoldDB" id="A0A3R7P583"/>
<keyword evidence="1" id="KW-0732">Signal</keyword>
<sequence length="207" mass="23286">MVPCLAVISFLNALVFLKLQVCKYLFATEHDEQTRREIYRKCLDVNGFSHLDDVDPELLFSPTDAQALALFGSEENHLAVKQCVLQERGEVRPDGTVDPQPFLDRLTPALNDTRPDLLDRLVSGAEFCLLQSIEEWEACIFYECFLGDFTTPVPTTVVPEESRPTSRARAWATLSRRTFLWQTGPWPADALPASGRGRDAKSVDVLI</sequence>
<evidence type="ECO:0000313" key="2">
    <source>
        <dbReference type="EMBL" id="ROT75749.1"/>
    </source>
</evidence>
<keyword evidence="3" id="KW-1185">Reference proteome</keyword>
<evidence type="ECO:0000256" key="1">
    <source>
        <dbReference type="SAM" id="SignalP"/>
    </source>
</evidence>
<dbReference type="OrthoDB" id="6357295at2759"/>
<accession>A0A3R7P583</accession>
<proteinExistence type="predicted"/>
<feature type="chain" id="PRO_5018724867" evidence="1">
    <location>
        <begin position="28"/>
        <end position="207"/>
    </location>
</feature>
<dbReference type="Proteomes" id="UP000283509">
    <property type="component" value="Unassembled WGS sequence"/>
</dbReference>